<dbReference type="InterPro" id="IPR001969">
    <property type="entry name" value="Aspartic_peptidase_AS"/>
</dbReference>
<dbReference type="InterPro" id="IPR001461">
    <property type="entry name" value="Aspartic_peptidase_A1"/>
</dbReference>
<protein>
    <submittedName>
        <fullName evidence="11">Yps1p</fullName>
    </submittedName>
</protein>
<evidence type="ECO:0000256" key="5">
    <source>
        <dbReference type="ARBA" id="ARBA00022801"/>
    </source>
</evidence>
<dbReference type="InterPro" id="IPR021109">
    <property type="entry name" value="Peptidase_aspartic_dom_sf"/>
</dbReference>
<evidence type="ECO:0000256" key="9">
    <source>
        <dbReference type="SAM" id="SignalP"/>
    </source>
</evidence>
<dbReference type="CDD" id="cd05474">
    <property type="entry name" value="SAP_like"/>
    <property type="match status" value="1"/>
</dbReference>
<feature type="chain" id="PRO_5007884637" evidence="9">
    <location>
        <begin position="20"/>
        <end position="464"/>
    </location>
</feature>
<dbReference type="PROSITE" id="PS00141">
    <property type="entry name" value="ASP_PROTEASE"/>
    <property type="match status" value="1"/>
</dbReference>
<feature type="active site" evidence="6">
    <location>
        <position position="120"/>
    </location>
</feature>
<evidence type="ECO:0000313" key="12">
    <source>
        <dbReference type="Proteomes" id="UP000189580"/>
    </source>
</evidence>
<keyword evidence="4 8" id="KW-0064">Aspartyl protease</keyword>
<dbReference type="SUPFAM" id="SSF50630">
    <property type="entry name" value="Acid proteases"/>
    <property type="match status" value="1"/>
</dbReference>
<dbReference type="Pfam" id="PF00026">
    <property type="entry name" value="Asp"/>
    <property type="match status" value="1"/>
</dbReference>
<evidence type="ECO:0000256" key="1">
    <source>
        <dbReference type="ARBA" id="ARBA00007447"/>
    </source>
</evidence>
<dbReference type="Proteomes" id="UP000189580">
    <property type="component" value="Chromosome c"/>
</dbReference>
<keyword evidence="5 8" id="KW-0378">Hydrolase</keyword>
<dbReference type="EMBL" id="CP014500">
    <property type="protein sequence ID" value="ANB11469.1"/>
    <property type="molecule type" value="Genomic_DNA"/>
</dbReference>
<dbReference type="PANTHER" id="PTHR47966">
    <property type="entry name" value="BETA-SITE APP-CLEAVING ENZYME, ISOFORM A-RELATED"/>
    <property type="match status" value="1"/>
</dbReference>
<dbReference type="AlphaFoldDB" id="A0A167CBI5"/>
<feature type="domain" description="Peptidase A1" evidence="10">
    <location>
        <begin position="102"/>
        <end position="433"/>
    </location>
</feature>
<dbReference type="GO" id="GO:0006508">
    <property type="term" value="P:proteolysis"/>
    <property type="evidence" value="ECO:0007669"/>
    <property type="project" value="UniProtKB-KW"/>
</dbReference>
<accession>A0A167CBI5</accession>
<dbReference type="KEGG" id="slb:AWJ20_4281"/>
<evidence type="ECO:0000256" key="7">
    <source>
        <dbReference type="PIRSR" id="PIRSR601461-2"/>
    </source>
</evidence>
<evidence type="ECO:0000256" key="6">
    <source>
        <dbReference type="PIRSR" id="PIRSR601461-1"/>
    </source>
</evidence>
<dbReference type="PANTHER" id="PTHR47966:SF65">
    <property type="entry name" value="ASPARTIC-TYPE ENDOPEPTIDASE"/>
    <property type="match status" value="1"/>
</dbReference>
<sequence length="464" mass="49779">MIFHTLVGLAVVSLAGVHAYNNAGLPLRSAAESVISLQIQGQRGPVAPNERVRSCVNGVCPVPWGNMTDTENVENEAAGSAPASSATPAIRPTELNNLYSYYGVDMQIGTPPQPVTVQLDTGSSDFWVISNKNPFCAKTSEDIQRGWPNCSTNVFDYTKSTTWNFTRKYFHLSYGDDTYIIGRWGTDVVSMGDLRLDQVRVALGDNTNSSQGVFGIGYPQEEATLDKYMNIPVLLKQTGLTQAVAYSLYLNDIDATAGQILFGGVDHDKYTGTLYTLPIVKTDDGDPRMVVQLETVTYNDGKNASQISGEGINVLLDSGTTLTMLPPSIVTPLYSAIGAVEIPDAPLYGVSCPSRDSGKMVQFNFNGAVINVPLAELVLDLGEETGKQFTMPNGDKACGVGIVPSDSDLVLGDTFLRSAYVVYDLENDQISLANTNFNSTTTSIEAITPSGVPGTVLAPSLQHR</sequence>
<dbReference type="PRINTS" id="PR00792">
    <property type="entry name" value="PEPSIN"/>
</dbReference>
<dbReference type="OrthoDB" id="771136at2759"/>
<evidence type="ECO:0000256" key="2">
    <source>
        <dbReference type="ARBA" id="ARBA00022670"/>
    </source>
</evidence>
<gene>
    <name evidence="11" type="primary">YPS1</name>
    <name evidence="11" type="ORF">AWJ20_4281</name>
</gene>
<feature type="signal peptide" evidence="9">
    <location>
        <begin position="1"/>
        <end position="19"/>
    </location>
</feature>
<name>A0A167CBI5_9ASCO</name>
<keyword evidence="7" id="KW-1015">Disulfide bond</keyword>
<evidence type="ECO:0000313" key="11">
    <source>
        <dbReference type="EMBL" id="ANB11469.1"/>
    </source>
</evidence>
<evidence type="ECO:0000256" key="8">
    <source>
        <dbReference type="RuleBase" id="RU000454"/>
    </source>
</evidence>
<comment type="similarity">
    <text evidence="1 8">Belongs to the peptidase A1 family.</text>
</comment>
<dbReference type="InterPro" id="IPR033121">
    <property type="entry name" value="PEPTIDASE_A1"/>
</dbReference>
<proteinExistence type="inferred from homology"/>
<dbReference type="RefSeq" id="XP_018733946.1">
    <property type="nucleotide sequence ID" value="XM_018881347.1"/>
</dbReference>
<reference evidence="11 12" key="1">
    <citation type="submission" date="2016-02" db="EMBL/GenBank/DDBJ databases">
        <title>Complete genome sequence and transcriptome regulation of the pentose utilising yeast Sugiyamaella lignohabitans.</title>
        <authorList>
            <person name="Bellasio M."/>
            <person name="Peymann A."/>
            <person name="Valli M."/>
            <person name="Sipitzky M."/>
            <person name="Graf A."/>
            <person name="Sauer M."/>
            <person name="Marx H."/>
            <person name="Mattanovich D."/>
        </authorList>
    </citation>
    <scope>NUCLEOTIDE SEQUENCE [LARGE SCALE GENOMIC DNA]</scope>
    <source>
        <strain evidence="11 12">CBS 10342</strain>
    </source>
</reference>
<keyword evidence="3 9" id="KW-0732">Signal</keyword>
<evidence type="ECO:0000256" key="3">
    <source>
        <dbReference type="ARBA" id="ARBA00022729"/>
    </source>
</evidence>
<dbReference type="FunFam" id="2.40.70.10:FF:000011">
    <property type="entry name" value="Aspartic protease"/>
    <property type="match status" value="1"/>
</dbReference>
<dbReference type="Gene3D" id="2.40.70.10">
    <property type="entry name" value="Acid Proteases"/>
    <property type="match status" value="2"/>
</dbReference>
<evidence type="ECO:0000256" key="4">
    <source>
        <dbReference type="ARBA" id="ARBA00022750"/>
    </source>
</evidence>
<dbReference type="GO" id="GO:0004190">
    <property type="term" value="F:aspartic-type endopeptidase activity"/>
    <property type="evidence" value="ECO:0007669"/>
    <property type="project" value="UniProtKB-KW"/>
</dbReference>
<evidence type="ECO:0000259" key="10">
    <source>
        <dbReference type="PROSITE" id="PS51767"/>
    </source>
</evidence>
<feature type="active site" evidence="6">
    <location>
        <position position="317"/>
    </location>
</feature>
<keyword evidence="2 8" id="KW-0645">Protease</keyword>
<organism evidence="11 12">
    <name type="scientific">Sugiyamaella lignohabitans</name>
    <dbReference type="NCBI Taxonomy" id="796027"/>
    <lineage>
        <taxon>Eukaryota</taxon>
        <taxon>Fungi</taxon>
        <taxon>Dikarya</taxon>
        <taxon>Ascomycota</taxon>
        <taxon>Saccharomycotina</taxon>
        <taxon>Dipodascomycetes</taxon>
        <taxon>Dipodascales</taxon>
        <taxon>Trichomonascaceae</taxon>
        <taxon>Sugiyamaella</taxon>
    </lineage>
</organism>
<feature type="disulfide bond" evidence="7">
    <location>
        <begin position="352"/>
        <end position="398"/>
    </location>
</feature>
<keyword evidence="12" id="KW-1185">Reference proteome</keyword>
<dbReference type="PROSITE" id="PS51767">
    <property type="entry name" value="PEPTIDASE_A1"/>
    <property type="match status" value="1"/>
</dbReference>
<dbReference type="GeneID" id="30036396"/>
<dbReference type="InterPro" id="IPR033876">
    <property type="entry name" value="SAP-like"/>
</dbReference>